<dbReference type="GO" id="GO:0015949">
    <property type="term" value="P:nucleobase-containing small molecule interconversion"/>
    <property type="evidence" value="ECO:0007669"/>
    <property type="project" value="TreeGrafter"/>
</dbReference>
<dbReference type="OrthoDB" id="9807434at2"/>
<evidence type="ECO:0000256" key="8">
    <source>
        <dbReference type="HAMAP-Rule" id="MF_00238"/>
    </source>
</evidence>
<dbReference type="EC" id="2.7.4.25" evidence="8"/>
<gene>
    <name evidence="8" type="primary">cmk</name>
    <name evidence="10" type="ORF">FQP86_12295</name>
</gene>
<dbReference type="InterPro" id="IPR003136">
    <property type="entry name" value="Cytidylate_kin"/>
</dbReference>
<evidence type="ECO:0000256" key="2">
    <source>
        <dbReference type="ARBA" id="ARBA00022679"/>
    </source>
</evidence>
<dbReference type="Gene3D" id="3.40.50.300">
    <property type="entry name" value="P-loop containing nucleotide triphosphate hydrolases"/>
    <property type="match status" value="1"/>
</dbReference>
<evidence type="ECO:0000256" key="3">
    <source>
        <dbReference type="ARBA" id="ARBA00022741"/>
    </source>
</evidence>
<comment type="subcellular location">
    <subcellularLocation>
        <location evidence="8">Cytoplasm</location>
    </subcellularLocation>
</comment>
<dbReference type="HAMAP" id="MF_00238">
    <property type="entry name" value="Cytidyl_kinase_type1"/>
    <property type="match status" value="1"/>
</dbReference>
<organism evidence="10 11">
    <name type="scientific">Cobetia crustatorum</name>
    <dbReference type="NCBI Taxonomy" id="553385"/>
    <lineage>
        <taxon>Bacteria</taxon>
        <taxon>Pseudomonadati</taxon>
        <taxon>Pseudomonadota</taxon>
        <taxon>Gammaproteobacteria</taxon>
        <taxon>Oceanospirillales</taxon>
        <taxon>Halomonadaceae</taxon>
        <taxon>Cobetia</taxon>
    </lineage>
</organism>
<keyword evidence="11" id="KW-1185">Reference proteome</keyword>
<evidence type="ECO:0000256" key="4">
    <source>
        <dbReference type="ARBA" id="ARBA00022777"/>
    </source>
</evidence>
<keyword evidence="5 8" id="KW-0067">ATP-binding</keyword>
<dbReference type="Pfam" id="PF02224">
    <property type="entry name" value="Cytidylate_kin"/>
    <property type="match status" value="1"/>
</dbReference>
<feature type="binding site" evidence="8">
    <location>
        <begin position="22"/>
        <end position="30"/>
    </location>
    <ligand>
        <name>ATP</name>
        <dbReference type="ChEBI" id="CHEBI:30616"/>
    </ligand>
</feature>
<name>A0A558HJD2_9GAMM</name>
<evidence type="ECO:0000313" key="10">
    <source>
        <dbReference type="EMBL" id="TVU69230.1"/>
    </source>
</evidence>
<comment type="catalytic activity">
    <reaction evidence="6 8">
        <text>dCMP + ATP = dCDP + ADP</text>
        <dbReference type="Rhea" id="RHEA:25094"/>
        <dbReference type="ChEBI" id="CHEBI:30616"/>
        <dbReference type="ChEBI" id="CHEBI:57566"/>
        <dbReference type="ChEBI" id="CHEBI:58593"/>
        <dbReference type="ChEBI" id="CHEBI:456216"/>
        <dbReference type="EC" id="2.7.4.25"/>
    </reaction>
</comment>
<evidence type="ECO:0000256" key="6">
    <source>
        <dbReference type="ARBA" id="ARBA00047615"/>
    </source>
</evidence>
<evidence type="ECO:0000256" key="1">
    <source>
        <dbReference type="ARBA" id="ARBA00009427"/>
    </source>
</evidence>
<evidence type="ECO:0000259" key="9">
    <source>
        <dbReference type="Pfam" id="PF02224"/>
    </source>
</evidence>
<dbReference type="PANTHER" id="PTHR21299">
    <property type="entry name" value="CYTIDYLATE KINASE/PANTOATE-BETA-ALANINE LIGASE"/>
    <property type="match status" value="1"/>
</dbReference>
<dbReference type="SUPFAM" id="SSF52540">
    <property type="entry name" value="P-loop containing nucleoside triphosphate hydrolases"/>
    <property type="match status" value="1"/>
</dbReference>
<keyword evidence="3 8" id="KW-0547">Nucleotide-binding</keyword>
<dbReference type="InterPro" id="IPR027417">
    <property type="entry name" value="P-loop_NTPase"/>
</dbReference>
<protein>
    <recommendedName>
        <fullName evidence="8">Cytidylate kinase</fullName>
        <shortName evidence="8">CK</shortName>
        <ecNumber evidence="8">2.7.4.25</ecNumber>
    </recommendedName>
    <alternativeName>
        <fullName evidence="8">Cytidine monophosphate kinase</fullName>
        <shortName evidence="8">CMP kinase</shortName>
    </alternativeName>
</protein>
<comment type="similarity">
    <text evidence="1 8">Belongs to the cytidylate kinase family. Type 1 subfamily.</text>
</comment>
<dbReference type="GO" id="GO:0006220">
    <property type="term" value="P:pyrimidine nucleotide metabolic process"/>
    <property type="evidence" value="ECO:0007669"/>
    <property type="project" value="UniProtKB-UniRule"/>
</dbReference>
<feature type="domain" description="Cytidylate kinase" evidence="9">
    <location>
        <begin position="19"/>
        <end position="229"/>
    </location>
</feature>
<dbReference type="RefSeq" id="WP_088742813.1">
    <property type="nucleotide sequence ID" value="NZ_CAWOWR010000137.1"/>
</dbReference>
<dbReference type="STRING" id="553385.GCA_000591415_00745"/>
<comment type="catalytic activity">
    <reaction evidence="7 8">
        <text>CMP + ATP = CDP + ADP</text>
        <dbReference type="Rhea" id="RHEA:11600"/>
        <dbReference type="ChEBI" id="CHEBI:30616"/>
        <dbReference type="ChEBI" id="CHEBI:58069"/>
        <dbReference type="ChEBI" id="CHEBI:60377"/>
        <dbReference type="ChEBI" id="CHEBI:456216"/>
        <dbReference type="EC" id="2.7.4.25"/>
    </reaction>
</comment>
<dbReference type="CDD" id="cd02020">
    <property type="entry name" value="CMPK"/>
    <property type="match status" value="1"/>
</dbReference>
<keyword evidence="8" id="KW-0963">Cytoplasm</keyword>
<comment type="caution">
    <text evidence="10">The sequence shown here is derived from an EMBL/GenBank/DDBJ whole genome shotgun (WGS) entry which is preliminary data.</text>
</comment>
<evidence type="ECO:0000313" key="11">
    <source>
        <dbReference type="Proteomes" id="UP000319941"/>
    </source>
</evidence>
<dbReference type="EMBL" id="VNFH01000008">
    <property type="protein sequence ID" value="TVU69230.1"/>
    <property type="molecule type" value="Genomic_DNA"/>
</dbReference>
<dbReference type="NCBIfam" id="TIGR00017">
    <property type="entry name" value="cmk"/>
    <property type="match status" value="1"/>
</dbReference>
<proteinExistence type="inferred from homology"/>
<dbReference type="GO" id="GO:0036430">
    <property type="term" value="F:CMP kinase activity"/>
    <property type="evidence" value="ECO:0007669"/>
    <property type="project" value="RHEA"/>
</dbReference>
<keyword evidence="2 8" id="KW-0808">Transferase</keyword>
<sequence>MSGEATPHHSQICNAPVLTLDGPGGAGKGTISRLVAAGLGWHLLDSGALYRLTALAAERHGVALNDEDAVATIAEYLDVQFNAEGDATRVILEGEDVTRDIRLETVGNNASIIASQPRVRAALLARQRAFAREPGLVADGRDMGTVVFTEAPLKIFLTASAEERARRRHVQLQEAGVDANISSLLTEIQTRDARDMGRAIAPLKPADDGVVLDTTDLDISQVVARIQQLLVEYGLVAAR</sequence>
<dbReference type="GO" id="GO:0005829">
    <property type="term" value="C:cytosol"/>
    <property type="evidence" value="ECO:0007669"/>
    <property type="project" value="TreeGrafter"/>
</dbReference>
<reference evidence="10 11" key="1">
    <citation type="submission" date="2019-07" db="EMBL/GenBank/DDBJ databases">
        <title>Diversity of Bacteria from Kongsfjorden, Arctic.</title>
        <authorList>
            <person name="Yu Y."/>
        </authorList>
    </citation>
    <scope>NUCLEOTIDE SEQUENCE [LARGE SCALE GENOMIC DNA]</scope>
    <source>
        <strain evidence="10 11">SM1923</strain>
    </source>
</reference>
<dbReference type="GO" id="GO:0005524">
    <property type="term" value="F:ATP binding"/>
    <property type="evidence" value="ECO:0007669"/>
    <property type="project" value="UniProtKB-UniRule"/>
</dbReference>
<keyword evidence="4 8" id="KW-0418">Kinase</keyword>
<dbReference type="PANTHER" id="PTHR21299:SF2">
    <property type="entry name" value="CYTIDYLATE KINASE"/>
    <property type="match status" value="1"/>
</dbReference>
<evidence type="ECO:0000256" key="5">
    <source>
        <dbReference type="ARBA" id="ARBA00022840"/>
    </source>
</evidence>
<dbReference type="Proteomes" id="UP000319941">
    <property type="component" value="Unassembled WGS sequence"/>
</dbReference>
<dbReference type="InterPro" id="IPR011994">
    <property type="entry name" value="Cytidylate_kinase_dom"/>
</dbReference>
<accession>A0A558HJD2</accession>
<evidence type="ECO:0000256" key="7">
    <source>
        <dbReference type="ARBA" id="ARBA00048478"/>
    </source>
</evidence>
<dbReference type="GO" id="GO:0036431">
    <property type="term" value="F:dCMP kinase activity"/>
    <property type="evidence" value="ECO:0007669"/>
    <property type="project" value="InterPro"/>
</dbReference>
<dbReference type="AlphaFoldDB" id="A0A558HJD2"/>